<feature type="region of interest" description="Disordered" evidence="1">
    <location>
        <begin position="1"/>
        <end position="22"/>
    </location>
</feature>
<dbReference type="OrthoDB" id="2801014at2"/>
<dbReference type="EMBL" id="CP036290">
    <property type="protein sequence ID" value="QDU85106.1"/>
    <property type="molecule type" value="Genomic_DNA"/>
</dbReference>
<evidence type="ECO:0000313" key="4">
    <source>
        <dbReference type="Proteomes" id="UP000319342"/>
    </source>
</evidence>
<keyword evidence="3" id="KW-0808">Transferase</keyword>
<dbReference type="PANTHER" id="PTHR21310:SF15">
    <property type="entry name" value="AMINOGLYCOSIDE PHOSPHOTRANSFERASE DOMAIN-CONTAINING PROTEIN"/>
    <property type="match status" value="1"/>
</dbReference>
<dbReference type="SUPFAM" id="SSF56112">
    <property type="entry name" value="Protein kinase-like (PK-like)"/>
    <property type="match status" value="1"/>
</dbReference>
<dbReference type="InterPro" id="IPR002575">
    <property type="entry name" value="Aminoglycoside_PTrfase"/>
</dbReference>
<evidence type="ECO:0000313" key="3">
    <source>
        <dbReference type="EMBL" id="QDU85106.1"/>
    </source>
</evidence>
<dbReference type="AlphaFoldDB" id="A0A518D0T9"/>
<dbReference type="GO" id="GO:0016740">
    <property type="term" value="F:transferase activity"/>
    <property type="evidence" value="ECO:0007669"/>
    <property type="project" value="UniProtKB-KW"/>
</dbReference>
<accession>A0A518D0T9</accession>
<organism evidence="3 4">
    <name type="scientific">Rohdeia mirabilis</name>
    <dbReference type="NCBI Taxonomy" id="2528008"/>
    <lineage>
        <taxon>Bacteria</taxon>
        <taxon>Pseudomonadati</taxon>
        <taxon>Planctomycetota</taxon>
        <taxon>Planctomycetia</taxon>
        <taxon>Planctomycetia incertae sedis</taxon>
        <taxon>Rohdeia</taxon>
    </lineage>
</organism>
<dbReference type="CDD" id="cd05120">
    <property type="entry name" value="APH_ChoK_like"/>
    <property type="match status" value="1"/>
</dbReference>
<proteinExistence type="predicted"/>
<evidence type="ECO:0000256" key="1">
    <source>
        <dbReference type="SAM" id="MobiDB-lite"/>
    </source>
</evidence>
<dbReference type="Gene3D" id="3.90.1200.10">
    <property type="match status" value="1"/>
</dbReference>
<dbReference type="RefSeq" id="WP_145187842.1">
    <property type="nucleotide sequence ID" value="NZ_CP036290.1"/>
</dbReference>
<dbReference type="PANTHER" id="PTHR21310">
    <property type="entry name" value="AMINOGLYCOSIDE PHOSPHOTRANSFERASE-RELATED-RELATED"/>
    <property type="match status" value="1"/>
</dbReference>
<dbReference type="InterPro" id="IPR011009">
    <property type="entry name" value="Kinase-like_dom_sf"/>
</dbReference>
<feature type="domain" description="Aminoglycoside phosphotransferase" evidence="2">
    <location>
        <begin position="59"/>
        <end position="288"/>
    </location>
</feature>
<evidence type="ECO:0000259" key="2">
    <source>
        <dbReference type="Pfam" id="PF01636"/>
    </source>
</evidence>
<dbReference type="Pfam" id="PF01636">
    <property type="entry name" value="APH"/>
    <property type="match status" value="1"/>
</dbReference>
<sequence length="338" mass="36289">MATGETDWAPPGPGQGELRERASEDEWRGAVLAIAARHGLGDQRTARLFDSGSDVVFGGADLVFKFTDPRWSEQMASERRWLEHLDGALSVATPQLVAEGEICGWPYTVMTRVAGTPLGTVWATLDHAARLVLAQDVGELVAELHVLPLPDVFEPWEPFAHTAVAAARTRRAQLIASDPDVTRALVDEVESFLAESLGAETSDGVERAAAAGFGDARRVVLHTELLDQHVLVDTSGARLRPCGLIDLADARVGPPEYDVPALVEFVLKDEPGALDALCDGLGGELAERDEAATDRLLAWSMCHRFAHLGRMVRAAGGARDLATLRARLFPPRGASAGR</sequence>
<reference evidence="3 4" key="1">
    <citation type="submission" date="2019-02" db="EMBL/GenBank/DDBJ databases">
        <title>Deep-cultivation of Planctomycetes and their phenomic and genomic characterization uncovers novel biology.</title>
        <authorList>
            <person name="Wiegand S."/>
            <person name="Jogler M."/>
            <person name="Boedeker C."/>
            <person name="Pinto D."/>
            <person name="Vollmers J."/>
            <person name="Rivas-Marin E."/>
            <person name="Kohn T."/>
            <person name="Peeters S.H."/>
            <person name="Heuer A."/>
            <person name="Rast P."/>
            <person name="Oberbeckmann S."/>
            <person name="Bunk B."/>
            <person name="Jeske O."/>
            <person name="Meyerdierks A."/>
            <person name="Storesund J.E."/>
            <person name="Kallscheuer N."/>
            <person name="Luecker S."/>
            <person name="Lage O.M."/>
            <person name="Pohl T."/>
            <person name="Merkel B.J."/>
            <person name="Hornburger P."/>
            <person name="Mueller R.-W."/>
            <person name="Bruemmer F."/>
            <person name="Labrenz M."/>
            <person name="Spormann A.M."/>
            <person name="Op den Camp H."/>
            <person name="Overmann J."/>
            <person name="Amann R."/>
            <person name="Jetten M.S.M."/>
            <person name="Mascher T."/>
            <person name="Medema M.H."/>
            <person name="Devos D.P."/>
            <person name="Kaster A.-K."/>
            <person name="Ovreas L."/>
            <person name="Rohde M."/>
            <person name="Galperin M.Y."/>
            <person name="Jogler C."/>
        </authorList>
    </citation>
    <scope>NUCLEOTIDE SEQUENCE [LARGE SCALE GENOMIC DNA]</scope>
    <source>
        <strain evidence="3 4">Pla163</strain>
    </source>
</reference>
<dbReference type="Proteomes" id="UP000319342">
    <property type="component" value="Chromosome"/>
</dbReference>
<keyword evidence="4" id="KW-1185">Reference proteome</keyword>
<dbReference type="InterPro" id="IPR051678">
    <property type="entry name" value="AGP_Transferase"/>
</dbReference>
<protein>
    <submittedName>
        <fullName evidence="3">Phosphotransferase enzyme family protein</fullName>
    </submittedName>
</protein>
<gene>
    <name evidence="3" type="ORF">Pla163_22310</name>
</gene>
<dbReference type="InterPro" id="IPR016259">
    <property type="entry name" value="Hygromycin-B_Kinase"/>
</dbReference>
<name>A0A518D0T9_9BACT</name>
<dbReference type="PIRSF" id="PIRSF000707">
    <property type="entry name" value="Hygromycin-B_kinase"/>
    <property type="match status" value="1"/>
</dbReference>